<proteinExistence type="predicted"/>
<evidence type="ECO:0000313" key="3">
    <source>
        <dbReference type="Proteomes" id="UP000191153"/>
    </source>
</evidence>
<dbReference type="CDD" id="cd01309">
    <property type="entry name" value="Met_dep_hydrolase_C"/>
    <property type="match status" value="1"/>
</dbReference>
<evidence type="ECO:0000313" key="2">
    <source>
        <dbReference type="EMBL" id="SJZ51911.1"/>
    </source>
</evidence>
<reference evidence="2 3" key="1">
    <citation type="submission" date="2017-02" db="EMBL/GenBank/DDBJ databases">
        <authorList>
            <person name="Peterson S.W."/>
        </authorList>
    </citation>
    <scope>NUCLEOTIDE SEQUENCE [LARGE SCALE GENOMIC DNA]</scope>
    <source>
        <strain evidence="2 3">ATCC 700028</strain>
    </source>
</reference>
<dbReference type="InterPro" id="IPR051781">
    <property type="entry name" value="Metallo-dep_Hydrolase"/>
</dbReference>
<keyword evidence="3" id="KW-1185">Reference proteome</keyword>
<dbReference type="InterPro" id="IPR006680">
    <property type="entry name" value="Amidohydro-rel"/>
</dbReference>
<dbReference type="Gene3D" id="3.20.20.140">
    <property type="entry name" value="Metal-dependent hydrolases"/>
    <property type="match status" value="1"/>
</dbReference>
<name>A0A1T4LBB5_9FUSO</name>
<dbReference type="SUPFAM" id="SSF51556">
    <property type="entry name" value="Metallo-dependent hydrolases"/>
    <property type="match status" value="1"/>
</dbReference>
<accession>A0A1T4LBB5</accession>
<dbReference type="PANTHER" id="PTHR43135:SF3">
    <property type="entry name" value="ALPHA-D-RIBOSE 1-METHYLPHOSPHONATE 5-TRIPHOSPHATE DIPHOSPHATASE"/>
    <property type="match status" value="1"/>
</dbReference>
<dbReference type="Proteomes" id="UP000191153">
    <property type="component" value="Unassembled WGS sequence"/>
</dbReference>
<sequence length="378" mass="41460">MLIKNGLLFLLEEKAFVKKDILIENGKISKIADEILGDNFIDCQGKYITPGLIDSHSHLGLSGDAMGWEGADFNEASDSITPEVRAIDGINPNDPTIKEALQGGVTTVCTGPGSLNVLGGQAAIISLNGNIVDKMVINPYAGMKCAFGENTKRNIPNLKNRPVTRMGTASLLRKTLTEARNYQIRKIDALEKNEIFDINFKLEPLLPVLNREIPLKAHAHKSEDICTAIRIAKEFNLKLTLDHCTEGHLIADYLREQGYPAIIGPSFGAKTKIELKEKSFKTVNALYKAGVKIAIMTDHYVIPQHALNLCAAMAMKAGLPEFEALKAITVNPAEILNIDNRKGSLKEGLDGDIVIWSNHPLLLESQVEKVYIEGKEII</sequence>
<dbReference type="GO" id="GO:0016810">
    <property type="term" value="F:hydrolase activity, acting on carbon-nitrogen (but not peptide) bonds"/>
    <property type="evidence" value="ECO:0007669"/>
    <property type="project" value="InterPro"/>
</dbReference>
<dbReference type="Gene3D" id="2.30.40.10">
    <property type="entry name" value="Urease, subunit C, domain 1"/>
    <property type="match status" value="1"/>
</dbReference>
<protein>
    <submittedName>
        <fullName evidence="2">Imidazolonepropionase</fullName>
    </submittedName>
</protein>
<dbReference type="OrthoDB" id="9802793at2"/>
<dbReference type="SUPFAM" id="SSF51338">
    <property type="entry name" value="Composite domain of metallo-dependent hydrolases"/>
    <property type="match status" value="1"/>
</dbReference>
<dbReference type="STRING" id="180163.SAMN02745174_00778"/>
<evidence type="ECO:0000259" key="1">
    <source>
        <dbReference type="Pfam" id="PF01979"/>
    </source>
</evidence>
<dbReference type="EMBL" id="FUWX01000006">
    <property type="protein sequence ID" value="SJZ51911.1"/>
    <property type="molecule type" value="Genomic_DNA"/>
</dbReference>
<dbReference type="Pfam" id="PF01979">
    <property type="entry name" value="Amidohydro_1"/>
    <property type="match status" value="1"/>
</dbReference>
<feature type="domain" description="Amidohydrolase-related" evidence="1">
    <location>
        <begin position="47"/>
        <end position="376"/>
    </location>
</feature>
<dbReference type="InterPro" id="IPR011059">
    <property type="entry name" value="Metal-dep_hydrolase_composite"/>
</dbReference>
<dbReference type="AlphaFoldDB" id="A0A1T4LBB5"/>
<organism evidence="2 3">
    <name type="scientific">Cetobacterium ceti</name>
    <dbReference type="NCBI Taxonomy" id="180163"/>
    <lineage>
        <taxon>Bacteria</taxon>
        <taxon>Fusobacteriati</taxon>
        <taxon>Fusobacteriota</taxon>
        <taxon>Fusobacteriia</taxon>
        <taxon>Fusobacteriales</taxon>
        <taxon>Fusobacteriaceae</taxon>
        <taxon>Cetobacterium</taxon>
    </lineage>
</organism>
<dbReference type="InterPro" id="IPR032466">
    <property type="entry name" value="Metal_Hydrolase"/>
</dbReference>
<dbReference type="PANTHER" id="PTHR43135">
    <property type="entry name" value="ALPHA-D-RIBOSE 1-METHYLPHOSPHONATE 5-TRIPHOSPHATE DIPHOSPHATASE"/>
    <property type="match status" value="1"/>
</dbReference>
<gene>
    <name evidence="2" type="ORF">SAMN02745174_00778</name>
</gene>
<dbReference type="RefSeq" id="WP_078693317.1">
    <property type="nucleotide sequence ID" value="NZ_FUWX01000006.1"/>
</dbReference>